<keyword evidence="2" id="KW-0547">Nucleotide-binding</keyword>
<dbReference type="GO" id="GO:0005524">
    <property type="term" value="F:ATP binding"/>
    <property type="evidence" value="ECO:0007669"/>
    <property type="project" value="UniProtKB-KW"/>
</dbReference>
<gene>
    <name evidence="6" type="ORF">ABR189_21875</name>
</gene>
<dbReference type="InterPro" id="IPR027417">
    <property type="entry name" value="P-loop_NTPase"/>
</dbReference>
<reference evidence="6 7" key="1">
    <citation type="submission" date="2024-06" db="EMBL/GenBank/DDBJ databases">
        <title>Chitinophaga defluvii sp. nov., isolated from municipal sewage.</title>
        <authorList>
            <person name="Zhang L."/>
        </authorList>
    </citation>
    <scope>NUCLEOTIDE SEQUENCE [LARGE SCALE GENOMIC DNA]</scope>
    <source>
        <strain evidence="6 7">H8</strain>
    </source>
</reference>
<dbReference type="Pfam" id="PF00005">
    <property type="entry name" value="ABC_tran"/>
    <property type="match status" value="2"/>
</dbReference>
<evidence type="ECO:0000256" key="2">
    <source>
        <dbReference type="ARBA" id="ARBA00022741"/>
    </source>
</evidence>
<dbReference type="SUPFAM" id="SSF52540">
    <property type="entry name" value="P-loop containing nucleoside triphosphate hydrolases"/>
    <property type="match status" value="2"/>
</dbReference>
<keyword evidence="3 6" id="KW-0067">ATP-binding</keyword>
<dbReference type="PROSITE" id="PS50893">
    <property type="entry name" value="ABC_TRANSPORTER_2"/>
    <property type="match status" value="1"/>
</dbReference>
<name>A0ABV2TD88_9BACT</name>
<dbReference type="PROSITE" id="PS00211">
    <property type="entry name" value="ABC_TRANSPORTER_1"/>
    <property type="match status" value="1"/>
</dbReference>
<dbReference type="InterPro" id="IPR003439">
    <property type="entry name" value="ABC_transporter-like_ATP-bd"/>
</dbReference>
<evidence type="ECO:0000313" key="7">
    <source>
        <dbReference type="Proteomes" id="UP001549749"/>
    </source>
</evidence>
<keyword evidence="7" id="KW-1185">Reference proteome</keyword>
<dbReference type="EMBL" id="JBEXAC010000002">
    <property type="protein sequence ID" value="MET7000054.1"/>
    <property type="molecule type" value="Genomic_DNA"/>
</dbReference>
<evidence type="ECO:0000256" key="3">
    <source>
        <dbReference type="ARBA" id="ARBA00022840"/>
    </source>
</evidence>
<sequence>MLIIAQNISYTLPSRQVLFQHIHFTLNKGDKAAIVGNNGTGKSTLLKILAGQLSATTGTISKSNTLYYVPQHFGQYNALTVAQALGVDHKMAALTAILSGDTSEHYFGILEDDWDIAERCEQALQQWELAHISLEQPFARLSGGEKTKLFLAGISIFQPAVILLDEPTNHLDAYTRRRLYEWVATTNSTLLVVSHDRQLLQLCEPIWELTPAGIHAYGGNYAFYEQQKAQEAVALQQRITHDEKALKEARKKQQQVMERKQREQSQAQKRSANGGIPKILLNGRKNQSANTMAKLKDVHMEKVSDLKSQLDQSSAAEQVSRLMKGHFEDAALHNGKILVKATGVNFAYPGATPMWPEPLNFVINSGSRLAITGSNGSGKSTLIKLIMGKLTPTKGELYTAPAHRLLLDQDYSLVDRHKTVLEQVSAFNEALMEDHQLKTALVRFLFDKDSWDKPCAALSGGETLRLALCCLTLQNKAPDMIILDEPANNLDLANIKMLTQIFSDYRGTLIVVSHDTDFLQEVRVNDFLLLS</sequence>
<dbReference type="InterPro" id="IPR017871">
    <property type="entry name" value="ABC_transporter-like_CS"/>
</dbReference>
<organism evidence="6 7">
    <name type="scientific">Chitinophaga defluvii</name>
    <dbReference type="NCBI Taxonomy" id="3163343"/>
    <lineage>
        <taxon>Bacteria</taxon>
        <taxon>Pseudomonadati</taxon>
        <taxon>Bacteroidota</taxon>
        <taxon>Chitinophagia</taxon>
        <taxon>Chitinophagales</taxon>
        <taxon>Chitinophagaceae</taxon>
        <taxon>Chitinophaga</taxon>
    </lineage>
</organism>
<dbReference type="CDD" id="cd03221">
    <property type="entry name" value="ABCF_EF-3"/>
    <property type="match status" value="2"/>
</dbReference>
<proteinExistence type="predicted"/>
<feature type="domain" description="ABC transporter" evidence="5">
    <location>
        <begin position="3"/>
        <end position="236"/>
    </location>
</feature>
<comment type="caution">
    <text evidence="6">The sequence shown here is derived from an EMBL/GenBank/DDBJ whole genome shotgun (WGS) entry which is preliminary data.</text>
</comment>
<dbReference type="InterPro" id="IPR003593">
    <property type="entry name" value="AAA+_ATPase"/>
</dbReference>
<dbReference type="PANTHER" id="PTHR19211">
    <property type="entry name" value="ATP-BINDING TRANSPORT PROTEIN-RELATED"/>
    <property type="match status" value="1"/>
</dbReference>
<dbReference type="SMART" id="SM00382">
    <property type="entry name" value="AAA"/>
    <property type="match status" value="2"/>
</dbReference>
<dbReference type="PANTHER" id="PTHR19211:SF6">
    <property type="entry name" value="BLL7188 PROTEIN"/>
    <property type="match status" value="1"/>
</dbReference>
<dbReference type="InterPro" id="IPR050611">
    <property type="entry name" value="ABCF"/>
</dbReference>
<protein>
    <submittedName>
        <fullName evidence="6">ABC-F family ATP-binding cassette domain-containing protein</fullName>
    </submittedName>
</protein>
<evidence type="ECO:0000259" key="5">
    <source>
        <dbReference type="PROSITE" id="PS50893"/>
    </source>
</evidence>
<dbReference type="Gene3D" id="3.40.50.300">
    <property type="entry name" value="P-loop containing nucleotide triphosphate hydrolases"/>
    <property type="match status" value="2"/>
</dbReference>
<evidence type="ECO:0000256" key="4">
    <source>
        <dbReference type="SAM" id="MobiDB-lite"/>
    </source>
</evidence>
<evidence type="ECO:0000256" key="1">
    <source>
        <dbReference type="ARBA" id="ARBA00022737"/>
    </source>
</evidence>
<accession>A0ABV2TD88</accession>
<dbReference type="Proteomes" id="UP001549749">
    <property type="component" value="Unassembled WGS sequence"/>
</dbReference>
<keyword evidence="1" id="KW-0677">Repeat</keyword>
<evidence type="ECO:0000313" key="6">
    <source>
        <dbReference type="EMBL" id="MET7000054.1"/>
    </source>
</evidence>
<feature type="region of interest" description="Disordered" evidence="4">
    <location>
        <begin position="255"/>
        <end position="277"/>
    </location>
</feature>
<dbReference type="RefSeq" id="WP_354662615.1">
    <property type="nucleotide sequence ID" value="NZ_JBEXAC010000002.1"/>
</dbReference>